<keyword evidence="2" id="KW-0489">Methyltransferase</keyword>
<comment type="caution">
    <text evidence="2">The sequence shown here is derived from an EMBL/GenBank/DDBJ whole genome shotgun (WGS) entry which is preliminary data.</text>
</comment>
<protein>
    <submittedName>
        <fullName evidence="2">Ubiquinone/menaquinone biosynthesis methyltransferase</fullName>
    </submittedName>
</protein>
<evidence type="ECO:0000259" key="1">
    <source>
        <dbReference type="Pfam" id="PF08241"/>
    </source>
</evidence>
<dbReference type="InterPro" id="IPR013216">
    <property type="entry name" value="Methyltransf_11"/>
</dbReference>
<dbReference type="GO" id="GO:0032259">
    <property type="term" value="P:methylation"/>
    <property type="evidence" value="ECO:0007669"/>
    <property type="project" value="UniProtKB-KW"/>
</dbReference>
<evidence type="ECO:0000313" key="2">
    <source>
        <dbReference type="EMBL" id="GEL16751.1"/>
    </source>
</evidence>
<keyword evidence="2" id="KW-0830">Ubiquinone</keyword>
<dbReference type="RefSeq" id="WP_037056705.1">
    <property type="nucleotide sequence ID" value="NZ_AUII01000007.1"/>
</dbReference>
<keyword evidence="3" id="KW-1185">Reference proteome</keyword>
<dbReference type="OrthoDB" id="9795634at2"/>
<reference evidence="2 3" key="1">
    <citation type="submission" date="2019-07" db="EMBL/GenBank/DDBJ databases">
        <title>Whole genome shotgun sequence of Pseudonocardia asaccharolytica NBRC 16224.</title>
        <authorList>
            <person name="Hosoyama A."/>
            <person name="Uohara A."/>
            <person name="Ohji S."/>
            <person name="Ichikawa N."/>
        </authorList>
    </citation>
    <scope>NUCLEOTIDE SEQUENCE [LARGE SCALE GENOMIC DNA]</scope>
    <source>
        <strain evidence="2 3">NBRC 16224</strain>
    </source>
</reference>
<dbReference type="Gene3D" id="3.40.50.150">
    <property type="entry name" value="Vaccinia Virus protein VP39"/>
    <property type="match status" value="1"/>
</dbReference>
<proteinExistence type="predicted"/>
<sequence>MKTTTQTFQLTPAAAETYEAAFVPAFFAQWVPPLLDLAGVGPGQRILDVACGTGIVARLAADRAGDGAVTGLDLNPAMLDVARRVRPGITWCQGDAVELPFPDGSFDAVLCQMALMFVPDPERAVAEMVRVAAPGGTVGIDVPAALADQEAFAPFVAMAAGHVGPAAADLLTAYFRCGDVERLDSFLRGAGLADLTVRTVTGRYRFPSVDAAVTTEVESTPLVERLDAATYARIRAGAHEVWRSFLTATGELDAPFATHLVVARKPAG</sequence>
<keyword evidence="2" id="KW-0808">Transferase</keyword>
<dbReference type="Proteomes" id="UP000321328">
    <property type="component" value="Unassembled WGS sequence"/>
</dbReference>
<dbReference type="Pfam" id="PF08241">
    <property type="entry name" value="Methyltransf_11"/>
    <property type="match status" value="1"/>
</dbReference>
<feature type="domain" description="Methyltransferase type 11" evidence="1">
    <location>
        <begin position="47"/>
        <end position="138"/>
    </location>
</feature>
<evidence type="ECO:0000313" key="3">
    <source>
        <dbReference type="Proteomes" id="UP000321328"/>
    </source>
</evidence>
<name>A0A511CW25_9PSEU</name>
<dbReference type="GO" id="GO:0008757">
    <property type="term" value="F:S-adenosylmethionine-dependent methyltransferase activity"/>
    <property type="evidence" value="ECO:0007669"/>
    <property type="project" value="InterPro"/>
</dbReference>
<dbReference type="EMBL" id="BJVI01000003">
    <property type="protein sequence ID" value="GEL16751.1"/>
    <property type="molecule type" value="Genomic_DNA"/>
</dbReference>
<dbReference type="PANTHER" id="PTHR43591">
    <property type="entry name" value="METHYLTRANSFERASE"/>
    <property type="match status" value="1"/>
</dbReference>
<accession>A0A511CW25</accession>
<gene>
    <name evidence="2" type="ORF">PA7_05880</name>
</gene>
<dbReference type="SUPFAM" id="SSF53335">
    <property type="entry name" value="S-adenosyl-L-methionine-dependent methyltransferases"/>
    <property type="match status" value="1"/>
</dbReference>
<dbReference type="AlphaFoldDB" id="A0A511CW25"/>
<dbReference type="CDD" id="cd02440">
    <property type="entry name" value="AdoMet_MTases"/>
    <property type="match status" value="1"/>
</dbReference>
<dbReference type="STRING" id="1123024.GCA_000423625_02023"/>
<dbReference type="InterPro" id="IPR029063">
    <property type="entry name" value="SAM-dependent_MTases_sf"/>
</dbReference>
<organism evidence="2 3">
    <name type="scientific">Pseudonocardia asaccharolytica DSM 44247 = NBRC 16224</name>
    <dbReference type="NCBI Taxonomy" id="1123024"/>
    <lineage>
        <taxon>Bacteria</taxon>
        <taxon>Bacillati</taxon>
        <taxon>Actinomycetota</taxon>
        <taxon>Actinomycetes</taxon>
        <taxon>Pseudonocardiales</taxon>
        <taxon>Pseudonocardiaceae</taxon>
        <taxon>Pseudonocardia</taxon>
    </lineage>
</organism>